<reference evidence="1 2" key="1">
    <citation type="submission" date="2018-07" db="EMBL/GenBank/DDBJ databases">
        <title>Sequencing the genomes of 1000 actinobacteria strains.</title>
        <authorList>
            <person name="Klenk H.-P."/>
        </authorList>
    </citation>
    <scope>NUCLEOTIDE SEQUENCE [LARGE SCALE GENOMIC DNA]</scope>
    <source>
        <strain evidence="1 2">DSM 14442</strain>
    </source>
</reference>
<dbReference type="OrthoDB" id="5524782at2"/>
<dbReference type="InterPro" id="IPR009061">
    <property type="entry name" value="DNA-bd_dom_put_sf"/>
</dbReference>
<comment type="caution">
    <text evidence="1">The sequence shown here is derived from an EMBL/GenBank/DDBJ whole genome shotgun (WGS) entry which is preliminary data.</text>
</comment>
<organism evidence="1 2">
    <name type="scientific">Citricoccus muralis</name>
    <dbReference type="NCBI Taxonomy" id="169134"/>
    <lineage>
        <taxon>Bacteria</taxon>
        <taxon>Bacillati</taxon>
        <taxon>Actinomycetota</taxon>
        <taxon>Actinomycetes</taxon>
        <taxon>Micrococcales</taxon>
        <taxon>Micrococcaceae</taxon>
        <taxon>Citricoccus</taxon>
    </lineage>
</organism>
<evidence type="ECO:0000313" key="2">
    <source>
        <dbReference type="Proteomes" id="UP000256727"/>
    </source>
</evidence>
<gene>
    <name evidence="1" type="ORF">C8E99_3133</name>
</gene>
<sequence length="67" mass="7521">MEEDQLYRPGPTAEYLGSTVNTLAYWRYVGQGPAFIKIGRNVSYRGSDVKAWLQAQTRTRTGEHASA</sequence>
<name>A0A3D9LHI7_9MICC</name>
<evidence type="ECO:0008006" key="3">
    <source>
        <dbReference type="Google" id="ProtNLM"/>
    </source>
</evidence>
<protein>
    <recommendedName>
        <fullName evidence="3">AlpA family transcriptional regulator</fullName>
    </recommendedName>
</protein>
<dbReference type="EMBL" id="QREH01000001">
    <property type="protein sequence ID" value="REE05260.1"/>
    <property type="molecule type" value="Genomic_DNA"/>
</dbReference>
<dbReference type="Proteomes" id="UP000256727">
    <property type="component" value="Unassembled WGS sequence"/>
</dbReference>
<dbReference type="SUPFAM" id="SSF46955">
    <property type="entry name" value="Putative DNA-binding domain"/>
    <property type="match status" value="1"/>
</dbReference>
<proteinExistence type="predicted"/>
<accession>A0A3D9LHI7</accession>
<keyword evidence="2" id="KW-1185">Reference proteome</keyword>
<evidence type="ECO:0000313" key="1">
    <source>
        <dbReference type="EMBL" id="REE05260.1"/>
    </source>
</evidence>
<dbReference type="AlphaFoldDB" id="A0A3D9LHI7"/>